<sequence length="101" mass="11357">MPSDVCSWFWFMALGPGAGPDMVFLNRHYEVFGWFTDDERGASPRLAWSGGLGCRDPRDMNRGDRSEGLGIKRQQPPPVFLGYARWAAHTLHIIETSLADC</sequence>
<comment type="caution">
    <text evidence="2">The sequence shown here is derived from an EMBL/GenBank/DDBJ whole genome shotgun (WGS) entry which is preliminary data.</text>
</comment>
<gene>
    <name evidence="2" type="ORF">LX32DRAFT_643573</name>
</gene>
<dbReference type="EMBL" id="MU842963">
    <property type="protein sequence ID" value="KAK2024486.1"/>
    <property type="molecule type" value="Genomic_DNA"/>
</dbReference>
<dbReference type="Proteomes" id="UP001232148">
    <property type="component" value="Unassembled WGS sequence"/>
</dbReference>
<accession>A0AAD9H9W7</accession>
<evidence type="ECO:0000313" key="3">
    <source>
        <dbReference type="Proteomes" id="UP001232148"/>
    </source>
</evidence>
<reference evidence="2" key="1">
    <citation type="submission" date="2021-06" db="EMBL/GenBank/DDBJ databases">
        <title>Comparative genomics, transcriptomics and evolutionary studies reveal genomic signatures of adaptation to plant cell wall in hemibiotrophic fungi.</title>
        <authorList>
            <consortium name="DOE Joint Genome Institute"/>
            <person name="Baroncelli R."/>
            <person name="Diaz J.F."/>
            <person name="Benocci T."/>
            <person name="Peng M."/>
            <person name="Battaglia E."/>
            <person name="Haridas S."/>
            <person name="Andreopoulos W."/>
            <person name="Labutti K."/>
            <person name="Pangilinan J."/>
            <person name="Floch G.L."/>
            <person name="Makela M.R."/>
            <person name="Henrissat B."/>
            <person name="Grigoriev I.V."/>
            <person name="Crouch J.A."/>
            <person name="De Vries R.P."/>
            <person name="Sukno S.A."/>
            <person name="Thon M.R."/>
        </authorList>
    </citation>
    <scope>NUCLEOTIDE SEQUENCE</scope>
    <source>
        <strain evidence="2">MAFF235873</strain>
    </source>
</reference>
<protein>
    <submittedName>
        <fullName evidence="2">Uncharacterized protein</fullName>
    </submittedName>
</protein>
<name>A0AAD9H9W7_9PEZI</name>
<feature type="region of interest" description="Disordered" evidence="1">
    <location>
        <begin position="53"/>
        <end position="75"/>
    </location>
</feature>
<dbReference type="AlphaFoldDB" id="A0AAD9H9W7"/>
<proteinExistence type="predicted"/>
<feature type="compositionally biased region" description="Basic and acidic residues" evidence="1">
    <location>
        <begin position="55"/>
        <end position="67"/>
    </location>
</feature>
<evidence type="ECO:0000256" key="1">
    <source>
        <dbReference type="SAM" id="MobiDB-lite"/>
    </source>
</evidence>
<keyword evidence="3" id="KW-1185">Reference proteome</keyword>
<organism evidence="2 3">
    <name type="scientific">Colletotrichum zoysiae</name>
    <dbReference type="NCBI Taxonomy" id="1216348"/>
    <lineage>
        <taxon>Eukaryota</taxon>
        <taxon>Fungi</taxon>
        <taxon>Dikarya</taxon>
        <taxon>Ascomycota</taxon>
        <taxon>Pezizomycotina</taxon>
        <taxon>Sordariomycetes</taxon>
        <taxon>Hypocreomycetidae</taxon>
        <taxon>Glomerellales</taxon>
        <taxon>Glomerellaceae</taxon>
        <taxon>Colletotrichum</taxon>
        <taxon>Colletotrichum graminicola species complex</taxon>
    </lineage>
</organism>
<evidence type="ECO:0000313" key="2">
    <source>
        <dbReference type="EMBL" id="KAK2024486.1"/>
    </source>
</evidence>